<evidence type="ECO:0000256" key="1">
    <source>
        <dbReference type="ARBA" id="ARBA00004651"/>
    </source>
</evidence>
<feature type="transmembrane region" description="Helical" evidence="7">
    <location>
        <begin position="181"/>
        <end position="206"/>
    </location>
</feature>
<dbReference type="Proteomes" id="UP000051298">
    <property type="component" value="Unassembled WGS sequence"/>
</dbReference>
<evidence type="ECO:0000256" key="2">
    <source>
        <dbReference type="ARBA" id="ARBA00022448"/>
    </source>
</evidence>
<dbReference type="RefSeq" id="WP_058123721.1">
    <property type="nucleotide sequence ID" value="NZ_CP107618.1"/>
</dbReference>
<dbReference type="GO" id="GO:0005886">
    <property type="term" value="C:plasma membrane"/>
    <property type="evidence" value="ECO:0007669"/>
    <property type="project" value="UniProtKB-SubCell"/>
</dbReference>
<accession>A0A0P1F029</accession>
<dbReference type="AlphaFoldDB" id="A0A0P1F029"/>
<evidence type="ECO:0000256" key="6">
    <source>
        <dbReference type="ARBA" id="ARBA00023136"/>
    </source>
</evidence>
<comment type="subcellular location">
    <subcellularLocation>
        <location evidence="1">Cell membrane</location>
        <topology evidence="1">Multi-pass membrane protein</topology>
    </subcellularLocation>
</comment>
<sequence>MHIEPGVVDGAKLLLGTATGVASVGIVAKLAVDHVKQNGNLLALTGRSAAASAMVLGFFEFLPHPPVGVSEVHLILGTTLFLILGAVPTAIGLIFGLVAQSFLFSPTDIPQLGMNLTTLILPVLAMAALAQRIIPADTPYIEVTYGQAAKLSAVFQGGIVAWVAFWVFYGQGFTAETFANAGAFASVYIIVVLLEPIVDLGALALAKTFRRFEKTGLPHGRLYQPA</sequence>
<keyword evidence="5 7" id="KW-1133">Transmembrane helix</keyword>
<dbReference type="GO" id="GO:0000041">
    <property type="term" value="P:transition metal ion transport"/>
    <property type="evidence" value="ECO:0007669"/>
    <property type="project" value="InterPro"/>
</dbReference>
<keyword evidence="6 7" id="KW-0472">Membrane</keyword>
<evidence type="ECO:0000313" key="9">
    <source>
        <dbReference type="Proteomes" id="UP000051298"/>
    </source>
</evidence>
<dbReference type="EMBL" id="CYRX01000030">
    <property type="protein sequence ID" value="CUH60854.1"/>
    <property type="molecule type" value="Genomic_DNA"/>
</dbReference>
<evidence type="ECO:0000256" key="4">
    <source>
        <dbReference type="ARBA" id="ARBA00022692"/>
    </source>
</evidence>
<dbReference type="Gene3D" id="1.10.1760.20">
    <property type="match status" value="1"/>
</dbReference>
<feature type="transmembrane region" description="Helical" evidence="7">
    <location>
        <begin position="12"/>
        <end position="32"/>
    </location>
</feature>
<evidence type="ECO:0000256" key="5">
    <source>
        <dbReference type="ARBA" id="ARBA00022989"/>
    </source>
</evidence>
<dbReference type="Pfam" id="PF01891">
    <property type="entry name" value="CbiM"/>
    <property type="match status" value="1"/>
</dbReference>
<keyword evidence="2" id="KW-0813">Transport</keyword>
<name>A0A0P1F029_9RHOB</name>
<protein>
    <submittedName>
        <fullName evidence="8">Cobalt transport protein CbiM</fullName>
    </submittedName>
</protein>
<gene>
    <name evidence="8" type="ORF">THS5294_02150</name>
</gene>
<proteinExistence type="predicted"/>
<evidence type="ECO:0000256" key="3">
    <source>
        <dbReference type="ARBA" id="ARBA00022475"/>
    </source>
</evidence>
<evidence type="ECO:0000256" key="7">
    <source>
        <dbReference type="SAM" id="Phobius"/>
    </source>
</evidence>
<evidence type="ECO:0000313" key="8">
    <source>
        <dbReference type="EMBL" id="CUH60854.1"/>
    </source>
</evidence>
<reference evidence="8 9" key="1">
    <citation type="submission" date="2015-09" db="EMBL/GenBank/DDBJ databases">
        <authorList>
            <consortium name="Swine Surveillance"/>
        </authorList>
    </citation>
    <scope>NUCLEOTIDE SEQUENCE [LARGE SCALE GENOMIC DNA]</scope>
    <source>
        <strain evidence="8 9">CECT 5294</strain>
    </source>
</reference>
<dbReference type="InterPro" id="IPR002751">
    <property type="entry name" value="CbiM/NikMN"/>
</dbReference>
<keyword evidence="3" id="KW-1003">Cell membrane</keyword>
<organism evidence="8 9">
    <name type="scientific">Thalassobacter stenotrophicus</name>
    <dbReference type="NCBI Taxonomy" id="266809"/>
    <lineage>
        <taxon>Bacteria</taxon>
        <taxon>Pseudomonadati</taxon>
        <taxon>Pseudomonadota</taxon>
        <taxon>Alphaproteobacteria</taxon>
        <taxon>Rhodobacterales</taxon>
        <taxon>Roseobacteraceae</taxon>
        <taxon>Thalassobacter</taxon>
    </lineage>
</organism>
<feature type="transmembrane region" description="Helical" evidence="7">
    <location>
        <begin position="44"/>
        <end position="62"/>
    </location>
</feature>
<feature type="transmembrane region" description="Helical" evidence="7">
    <location>
        <begin position="74"/>
        <end position="100"/>
    </location>
</feature>
<feature type="transmembrane region" description="Helical" evidence="7">
    <location>
        <begin position="151"/>
        <end position="169"/>
    </location>
</feature>
<keyword evidence="4 7" id="KW-0812">Transmembrane</keyword>
<feature type="transmembrane region" description="Helical" evidence="7">
    <location>
        <begin position="112"/>
        <end position="130"/>
    </location>
</feature>